<dbReference type="Proteomes" id="UP000565078">
    <property type="component" value="Unassembled WGS sequence"/>
</dbReference>
<proteinExistence type="predicted"/>
<reference evidence="2" key="1">
    <citation type="journal article" date="2020" name="bioRxiv">
        <title>A rank-normalized archaeal taxonomy based on genome phylogeny resolves widespread incomplete and uneven classifications.</title>
        <authorList>
            <person name="Rinke C."/>
            <person name="Chuvochina M."/>
            <person name="Mussig A.J."/>
            <person name="Chaumeil P.-A."/>
            <person name="Waite D.W."/>
            <person name="Whitman W.B."/>
            <person name="Parks D.H."/>
            <person name="Hugenholtz P."/>
        </authorList>
    </citation>
    <scope>NUCLEOTIDE SEQUENCE [LARGE SCALE GENOMIC DNA]</scope>
</reference>
<evidence type="ECO:0000313" key="2">
    <source>
        <dbReference type="Proteomes" id="UP000565078"/>
    </source>
</evidence>
<name>A0A7J4IY58_9ARCH</name>
<dbReference type="AlphaFoldDB" id="A0A7J4IY58"/>
<accession>A0A7J4IY58</accession>
<protein>
    <submittedName>
        <fullName evidence="1">Uncharacterized protein</fullName>
    </submittedName>
</protein>
<evidence type="ECO:0000313" key="1">
    <source>
        <dbReference type="EMBL" id="HIH10452.1"/>
    </source>
</evidence>
<sequence length="99" mass="11649">MPPRLFLSRKLKGKPAPLVKFMKKRAYAMKEWAHIPEVGEKVSRESKLYNSAVDAYRKSRKDNLTVWEWGYKFTLKRKGKNFEVIDLYYQTPGSTFNTG</sequence>
<gene>
    <name evidence="1" type="ORF">HA254_07350</name>
</gene>
<dbReference type="EMBL" id="DUGC01000116">
    <property type="protein sequence ID" value="HIH10452.1"/>
    <property type="molecule type" value="Genomic_DNA"/>
</dbReference>
<comment type="caution">
    <text evidence="1">The sequence shown here is derived from an EMBL/GenBank/DDBJ whole genome shotgun (WGS) entry which is preliminary data.</text>
</comment>
<organism evidence="1 2">
    <name type="scientific">Candidatus Iainarchaeum sp</name>
    <dbReference type="NCBI Taxonomy" id="3101447"/>
    <lineage>
        <taxon>Archaea</taxon>
        <taxon>Candidatus Iainarchaeota</taxon>
        <taxon>Candidatus Iainarchaeia</taxon>
        <taxon>Candidatus Iainarchaeales</taxon>
        <taxon>Candidatus Iainarchaeaceae</taxon>
        <taxon>Candidatus Iainarchaeum</taxon>
    </lineage>
</organism>